<dbReference type="SMART" id="SM00387">
    <property type="entry name" value="HATPase_c"/>
    <property type="match status" value="1"/>
</dbReference>
<dbReference type="SUPFAM" id="SSF55785">
    <property type="entry name" value="PYP-like sensor domain (PAS domain)"/>
    <property type="match status" value="1"/>
</dbReference>
<dbReference type="InterPro" id="IPR004358">
    <property type="entry name" value="Sig_transdc_His_kin-like_C"/>
</dbReference>
<keyword evidence="4" id="KW-0808">Transferase</keyword>
<dbReference type="Pfam" id="PF13426">
    <property type="entry name" value="PAS_9"/>
    <property type="match status" value="1"/>
</dbReference>
<dbReference type="InterPro" id="IPR036097">
    <property type="entry name" value="HisK_dim/P_sf"/>
</dbReference>
<feature type="domain" description="Histidine kinase" evidence="9">
    <location>
        <begin position="170"/>
        <end position="373"/>
    </location>
</feature>
<evidence type="ECO:0000256" key="2">
    <source>
        <dbReference type="ARBA" id="ARBA00012438"/>
    </source>
</evidence>
<evidence type="ECO:0000256" key="6">
    <source>
        <dbReference type="ARBA" id="ARBA00022777"/>
    </source>
</evidence>
<dbReference type="InterPro" id="IPR000014">
    <property type="entry name" value="PAS"/>
</dbReference>
<accession>A0ABW5V3N4</accession>
<proteinExistence type="predicted"/>
<gene>
    <name evidence="11" type="ORF">ACFSUO_04885</name>
</gene>
<evidence type="ECO:0000259" key="10">
    <source>
        <dbReference type="PROSITE" id="PS50112"/>
    </source>
</evidence>
<dbReference type="RefSeq" id="WP_382391671.1">
    <property type="nucleotide sequence ID" value="NZ_JBHUNA010000008.1"/>
</dbReference>
<dbReference type="PROSITE" id="PS50109">
    <property type="entry name" value="HIS_KIN"/>
    <property type="match status" value="1"/>
</dbReference>
<dbReference type="EMBL" id="JBHUNA010000008">
    <property type="protein sequence ID" value="MFD2760308.1"/>
    <property type="molecule type" value="Genomic_DNA"/>
</dbReference>
<dbReference type="InterPro" id="IPR036890">
    <property type="entry name" value="HATPase_C_sf"/>
</dbReference>
<dbReference type="SUPFAM" id="SSF55874">
    <property type="entry name" value="ATPase domain of HSP90 chaperone/DNA topoisomerase II/histidine kinase"/>
    <property type="match status" value="1"/>
</dbReference>
<comment type="caution">
    <text evidence="11">The sequence shown here is derived from an EMBL/GenBank/DDBJ whole genome shotgun (WGS) entry which is preliminary data.</text>
</comment>
<evidence type="ECO:0000256" key="4">
    <source>
        <dbReference type="ARBA" id="ARBA00022679"/>
    </source>
</evidence>
<dbReference type="InterPro" id="IPR005467">
    <property type="entry name" value="His_kinase_dom"/>
</dbReference>
<keyword evidence="5" id="KW-0547">Nucleotide-binding</keyword>
<dbReference type="EC" id="2.7.13.3" evidence="2"/>
<dbReference type="Proteomes" id="UP001597502">
    <property type="component" value="Unassembled WGS sequence"/>
</dbReference>
<evidence type="ECO:0000313" key="11">
    <source>
        <dbReference type="EMBL" id="MFD2760308.1"/>
    </source>
</evidence>
<keyword evidence="7 11" id="KW-0067">ATP-binding</keyword>
<organism evidence="11 12">
    <name type="scientific">Lentibacillus juripiscarius</name>
    <dbReference type="NCBI Taxonomy" id="257446"/>
    <lineage>
        <taxon>Bacteria</taxon>
        <taxon>Bacillati</taxon>
        <taxon>Bacillota</taxon>
        <taxon>Bacilli</taxon>
        <taxon>Bacillales</taxon>
        <taxon>Bacillaceae</taxon>
        <taxon>Lentibacillus</taxon>
    </lineage>
</organism>
<comment type="catalytic activity">
    <reaction evidence="1">
        <text>ATP + protein L-histidine = ADP + protein N-phospho-L-histidine.</text>
        <dbReference type="EC" id="2.7.13.3"/>
    </reaction>
</comment>
<dbReference type="InterPro" id="IPR003594">
    <property type="entry name" value="HATPase_dom"/>
</dbReference>
<dbReference type="Pfam" id="PF02518">
    <property type="entry name" value="HATPase_c"/>
    <property type="match status" value="1"/>
</dbReference>
<feature type="domain" description="PAS" evidence="10">
    <location>
        <begin position="50"/>
        <end position="105"/>
    </location>
</feature>
<keyword evidence="12" id="KW-1185">Reference proteome</keyword>
<evidence type="ECO:0000256" key="1">
    <source>
        <dbReference type="ARBA" id="ARBA00000085"/>
    </source>
</evidence>
<name>A0ABW5V3N4_9BACI</name>
<dbReference type="Gene3D" id="1.10.287.130">
    <property type="match status" value="1"/>
</dbReference>
<evidence type="ECO:0000259" key="9">
    <source>
        <dbReference type="PROSITE" id="PS50109"/>
    </source>
</evidence>
<reference evidence="12" key="1">
    <citation type="journal article" date="2019" name="Int. J. Syst. Evol. Microbiol.">
        <title>The Global Catalogue of Microorganisms (GCM) 10K type strain sequencing project: providing services to taxonomists for standard genome sequencing and annotation.</title>
        <authorList>
            <consortium name="The Broad Institute Genomics Platform"/>
            <consortium name="The Broad Institute Genome Sequencing Center for Infectious Disease"/>
            <person name="Wu L."/>
            <person name="Ma J."/>
        </authorList>
    </citation>
    <scope>NUCLEOTIDE SEQUENCE [LARGE SCALE GENOMIC DNA]</scope>
    <source>
        <strain evidence="12">TISTR 1535</strain>
    </source>
</reference>
<dbReference type="SMART" id="SM00091">
    <property type="entry name" value="PAS"/>
    <property type="match status" value="1"/>
</dbReference>
<dbReference type="CDD" id="cd00082">
    <property type="entry name" value="HisKA"/>
    <property type="match status" value="1"/>
</dbReference>
<keyword evidence="3" id="KW-0597">Phosphoprotein</keyword>
<dbReference type="InterPro" id="IPR003661">
    <property type="entry name" value="HisK_dim/P_dom"/>
</dbReference>
<evidence type="ECO:0000256" key="8">
    <source>
        <dbReference type="ARBA" id="ARBA00023012"/>
    </source>
</evidence>
<dbReference type="Pfam" id="PF00512">
    <property type="entry name" value="HisKA"/>
    <property type="match status" value="1"/>
</dbReference>
<evidence type="ECO:0000256" key="3">
    <source>
        <dbReference type="ARBA" id="ARBA00022553"/>
    </source>
</evidence>
<dbReference type="InterPro" id="IPR035965">
    <property type="entry name" value="PAS-like_dom_sf"/>
</dbReference>
<dbReference type="GO" id="GO:0005524">
    <property type="term" value="F:ATP binding"/>
    <property type="evidence" value="ECO:0007669"/>
    <property type="project" value="UniProtKB-KW"/>
</dbReference>
<evidence type="ECO:0000256" key="7">
    <source>
        <dbReference type="ARBA" id="ARBA00022840"/>
    </source>
</evidence>
<dbReference type="SMART" id="SM00388">
    <property type="entry name" value="HisKA"/>
    <property type="match status" value="1"/>
</dbReference>
<dbReference type="PANTHER" id="PTHR43065">
    <property type="entry name" value="SENSOR HISTIDINE KINASE"/>
    <property type="match status" value="1"/>
</dbReference>
<dbReference type="PRINTS" id="PR00344">
    <property type="entry name" value="BCTRLSENSOR"/>
</dbReference>
<dbReference type="NCBIfam" id="TIGR00229">
    <property type="entry name" value="sensory_box"/>
    <property type="match status" value="1"/>
</dbReference>
<evidence type="ECO:0000313" key="12">
    <source>
        <dbReference type="Proteomes" id="UP001597502"/>
    </source>
</evidence>
<keyword evidence="6" id="KW-0418">Kinase</keyword>
<dbReference type="Gene3D" id="3.30.450.20">
    <property type="entry name" value="PAS domain"/>
    <property type="match status" value="1"/>
</dbReference>
<dbReference type="PROSITE" id="PS50112">
    <property type="entry name" value="PAS"/>
    <property type="match status" value="1"/>
</dbReference>
<sequence length="375" mass="42585">MIDKYCEKHTEIDSNEQHVNLSPKLRKFCNFTSLPSPILTWIDQHMHGFITVWDENGTVIHVSNTIENLLGYTVTDVLGTKWFDKFSPEDTEYIKEMLDSDSSTSQTFYITIQDANGNSLRTENVAAQVVCENGGHYYVASTKDITDKKEAEEMMIRSEKMSVAGQLAAGIAHEIRNPLTSLKGFLQLLQAGVNRKEEYYQIMVDEIEKMEAITSELLFISKPMTDNKDWENLPELIDDVITLLHPQAKLKNITIVQEGEDRLRLNCDRSQIKQVFINILKNAIEAMDNPGHIKVFYCLQEQTILIDIMDEGPGVPDEIIHKLGEPFFTTKESGTGLGIMITKQILDRHGGDLQIMHNRDKGSTFRISLPQSETS</sequence>
<dbReference type="Gene3D" id="3.30.565.10">
    <property type="entry name" value="Histidine kinase-like ATPase, C-terminal domain"/>
    <property type="match status" value="1"/>
</dbReference>
<dbReference type="PANTHER" id="PTHR43065:SF10">
    <property type="entry name" value="PEROXIDE STRESS-ACTIVATED HISTIDINE KINASE MAK3"/>
    <property type="match status" value="1"/>
</dbReference>
<protein>
    <recommendedName>
        <fullName evidence="2">histidine kinase</fullName>
        <ecNumber evidence="2">2.7.13.3</ecNumber>
    </recommendedName>
</protein>
<keyword evidence="8" id="KW-0902">Two-component regulatory system</keyword>
<dbReference type="CDD" id="cd00130">
    <property type="entry name" value="PAS"/>
    <property type="match status" value="1"/>
</dbReference>
<dbReference type="SUPFAM" id="SSF47384">
    <property type="entry name" value="Homodimeric domain of signal transducing histidine kinase"/>
    <property type="match status" value="1"/>
</dbReference>
<evidence type="ECO:0000256" key="5">
    <source>
        <dbReference type="ARBA" id="ARBA00022741"/>
    </source>
</evidence>